<dbReference type="EMBL" id="JAGTXO010000007">
    <property type="protein sequence ID" value="KAG8466841.1"/>
    <property type="molecule type" value="Genomic_DNA"/>
</dbReference>
<evidence type="ECO:0000259" key="3">
    <source>
        <dbReference type="Pfam" id="PF22053"/>
    </source>
</evidence>
<dbReference type="OrthoDB" id="429012at2759"/>
<gene>
    <name evidence="4" type="ORF">KFE25_008220</name>
</gene>
<dbReference type="Pfam" id="PF22053">
    <property type="entry name" value="DUF6938"/>
    <property type="match status" value="1"/>
</dbReference>
<reference evidence="4" key="1">
    <citation type="submission" date="2021-05" db="EMBL/GenBank/DDBJ databases">
        <title>The genome of the haptophyte Pavlova lutheri (Diacronema luteri, Pavlovales) - a model for lipid biosynthesis in eukaryotic algae.</title>
        <authorList>
            <person name="Hulatt C.J."/>
            <person name="Posewitz M.C."/>
        </authorList>
    </citation>
    <scope>NUCLEOTIDE SEQUENCE</scope>
    <source>
        <strain evidence="4">NIVA-4/92</strain>
    </source>
</reference>
<evidence type="ECO:0000259" key="2">
    <source>
        <dbReference type="Pfam" id="PF22052"/>
    </source>
</evidence>
<keyword evidence="1" id="KW-0812">Transmembrane</keyword>
<evidence type="ECO:0000313" key="5">
    <source>
        <dbReference type="Proteomes" id="UP000751190"/>
    </source>
</evidence>
<name>A0A8J5XDR5_DIALT</name>
<dbReference type="OMA" id="GFGHYRI"/>
<dbReference type="InterPro" id="IPR054217">
    <property type="entry name" value="DUF6937"/>
</dbReference>
<sequence>MSSVLPAALAQLEAMLAPDRWLGFGVRAGATALCVAIVSATLLLRVGAAAYARLKAERHFDIDAYVGEPSPPLKSRAKVVLMHSFNVGRHAASAEPHALAEVVSPHMPGLHVTLRAGTPAASAAKPCAATPVSSLVVGTIRMGFGHHRIAYATASWGVESSHRTYFHDLLSIESVEADLIKETDKLYSKGSRLASELGGTIERFWGSLTKSGDADALRVTYQMAEHLKPLLLGFDRDTPIIATHCLVGLLAIACGFRKVVNLVIDNHAQWFVVVPGALNLVQGPSNYHALLRMGVPAKQLKLVGAWIPKPLVDNIGVDCAAREARARARAPLRVLLPVGGAGAQRSFICSLVAALVPEVAAGRVELLLNAGDHTHMRDAFVAALTGAGGAPAASSPHDGLATSGARGGGAAGGGGVAYATVSSMEGVLAFCDGLRAGRAPAAPVTLFAFDDYFPAVAATDQLCRVTDVLACKPSELAFYPVPKLMIRRVGDHEAYSALRASELGDGTLEARELGDALAYVRLFGAEGGHLALAMNEAIRKNNTIGVYSGCKHAVELATRL</sequence>
<dbReference type="Proteomes" id="UP000751190">
    <property type="component" value="Unassembled WGS sequence"/>
</dbReference>
<keyword evidence="1" id="KW-0472">Membrane</keyword>
<keyword evidence="5" id="KW-1185">Reference proteome</keyword>
<dbReference type="Pfam" id="PF22052">
    <property type="entry name" value="DUF6937"/>
    <property type="match status" value="1"/>
</dbReference>
<protein>
    <submittedName>
        <fullName evidence="4">Uncharacterized protein</fullName>
    </submittedName>
</protein>
<organism evidence="4 5">
    <name type="scientific">Diacronema lutheri</name>
    <name type="common">Unicellular marine alga</name>
    <name type="synonym">Monochrysis lutheri</name>
    <dbReference type="NCBI Taxonomy" id="2081491"/>
    <lineage>
        <taxon>Eukaryota</taxon>
        <taxon>Haptista</taxon>
        <taxon>Haptophyta</taxon>
        <taxon>Pavlovophyceae</taxon>
        <taxon>Pavlovales</taxon>
        <taxon>Pavlovaceae</taxon>
        <taxon>Diacronema</taxon>
    </lineage>
</organism>
<dbReference type="InterPro" id="IPR054218">
    <property type="entry name" value="DUF6938"/>
</dbReference>
<comment type="caution">
    <text evidence="4">The sequence shown here is derived from an EMBL/GenBank/DDBJ whole genome shotgun (WGS) entry which is preliminary data.</text>
</comment>
<evidence type="ECO:0000256" key="1">
    <source>
        <dbReference type="SAM" id="Phobius"/>
    </source>
</evidence>
<evidence type="ECO:0000313" key="4">
    <source>
        <dbReference type="EMBL" id="KAG8466841.1"/>
    </source>
</evidence>
<dbReference type="AlphaFoldDB" id="A0A8J5XDR5"/>
<keyword evidence="1" id="KW-1133">Transmembrane helix</keyword>
<proteinExistence type="predicted"/>
<feature type="domain" description="DUF6938" evidence="3">
    <location>
        <begin position="295"/>
        <end position="558"/>
    </location>
</feature>
<accession>A0A8J5XDR5</accession>
<feature type="transmembrane region" description="Helical" evidence="1">
    <location>
        <begin position="26"/>
        <end position="48"/>
    </location>
</feature>
<feature type="domain" description="DUF6937" evidence="2">
    <location>
        <begin position="132"/>
        <end position="288"/>
    </location>
</feature>